<name>A0A7C1AWG2_9EURY</name>
<comment type="caution">
    <text evidence="1">The sequence shown here is derived from an EMBL/GenBank/DDBJ whole genome shotgun (WGS) entry which is preliminary data.</text>
</comment>
<organism evidence="1">
    <name type="scientific">Candidatus Syntropharchaeum butanivorans</name>
    <dbReference type="NCBI Taxonomy" id="1839936"/>
    <lineage>
        <taxon>Archaea</taxon>
        <taxon>Methanobacteriati</taxon>
        <taxon>Methanobacteriota</taxon>
        <taxon>Stenosarchaea group</taxon>
        <taxon>Methanomicrobia</taxon>
        <taxon>Methanosarcinales</taxon>
        <taxon>ANME-2 cluster</taxon>
        <taxon>Candidatus Syntropharchaeum</taxon>
    </lineage>
</organism>
<dbReference type="InterPro" id="IPR051454">
    <property type="entry name" value="RNA/ubiquinone_mod_enzymes"/>
</dbReference>
<sequence>MRWLSVAHPGHMEALKEIIRAGNGNIYEVYTGGSPDCIGTARSGLGRTTTEDIREQVEYAHSHGIRMNIVINSSCLGGRHLTQDGHNLYRWYLNVLNDIGVDSVTVAEPFLVEMIAKEFPDIDITVSCIAFVNSPQKAMYYEELGAETIALDININKNFPVLQNIREAVSCKLKVLVNEGCILDCPFRYAHFNLLSHANGPEPRPPLKYEYYQQRCATMRVKHPELLISSGWIRPEDVKEYEAIGIDLFKISGRIQSVNWITNCVRAYSAREYHGNLLELLDSTRELRRLFYLPNDALEGAIEKWKVCDKNCYKCGYCKRLSKEILVYSGRRTPNEELKPLNEYLVVE</sequence>
<dbReference type="PANTHER" id="PTHR30217">
    <property type="entry name" value="PEPTIDASE U32 FAMILY"/>
    <property type="match status" value="1"/>
</dbReference>
<dbReference type="AlphaFoldDB" id="A0A7C1AWG2"/>
<gene>
    <name evidence="1" type="ORF">ENG09_07525</name>
</gene>
<dbReference type="PANTHER" id="PTHR30217:SF10">
    <property type="entry name" value="23S RRNA 5-HYDROXYCYTIDINE C2501 SYNTHASE"/>
    <property type="match status" value="1"/>
</dbReference>
<dbReference type="InterPro" id="IPR001539">
    <property type="entry name" value="Peptidase_U32"/>
</dbReference>
<evidence type="ECO:0000313" key="1">
    <source>
        <dbReference type="EMBL" id="HDM37068.1"/>
    </source>
</evidence>
<dbReference type="Proteomes" id="UP000885863">
    <property type="component" value="Unassembled WGS sequence"/>
</dbReference>
<accession>A0A7C1AWG2</accession>
<dbReference type="Pfam" id="PF01136">
    <property type="entry name" value="Peptidase_U32"/>
    <property type="match status" value="1"/>
</dbReference>
<reference evidence="1" key="1">
    <citation type="journal article" date="2020" name="mSystems">
        <title>Genome- and Community-Level Interaction Insights into Carbon Utilization and Element Cycling Functions of Hydrothermarchaeota in Hydrothermal Sediment.</title>
        <authorList>
            <person name="Zhou Z."/>
            <person name="Liu Y."/>
            <person name="Xu W."/>
            <person name="Pan J."/>
            <person name="Luo Z.H."/>
            <person name="Li M."/>
        </authorList>
    </citation>
    <scope>NUCLEOTIDE SEQUENCE [LARGE SCALE GENOMIC DNA]</scope>
    <source>
        <strain evidence="1">HyVt-185</strain>
    </source>
</reference>
<dbReference type="EMBL" id="DQZR01000312">
    <property type="protein sequence ID" value="HDM37068.1"/>
    <property type="molecule type" value="Genomic_DNA"/>
</dbReference>
<protein>
    <submittedName>
        <fullName evidence="1">U32 family peptidase</fullName>
    </submittedName>
</protein>
<proteinExistence type="predicted"/>